<reference evidence="1" key="2">
    <citation type="journal article" date="2021" name="PeerJ">
        <title>Extensive microbial diversity within the chicken gut microbiome revealed by metagenomics and culture.</title>
        <authorList>
            <person name="Gilroy R."/>
            <person name="Ravi A."/>
            <person name="Getino M."/>
            <person name="Pursley I."/>
            <person name="Horton D.L."/>
            <person name="Alikhan N.F."/>
            <person name="Baker D."/>
            <person name="Gharbi K."/>
            <person name="Hall N."/>
            <person name="Watson M."/>
            <person name="Adriaenssens E.M."/>
            <person name="Foster-Nyarko E."/>
            <person name="Jarju S."/>
            <person name="Secka A."/>
            <person name="Antonio M."/>
            <person name="Oren A."/>
            <person name="Chaudhuri R.R."/>
            <person name="La Ragione R."/>
            <person name="Hildebrand F."/>
            <person name="Pallen M.J."/>
        </authorList>
    </citation>
    <scope>NUCLEOTIDE SEQUENCE</scope>
    <source>
        <strain evidence="1">CHK176-6737</strain>
    </source>
</reference>
<dbReference type="PROSITE" id="PS01229">
    <property type="entry name" value="COF_2"/>
    <property type="match status" value="1"/>
</dbReference>
<organism evidence="1 2">
    <name type="scientific">Candidatus Scybalenecus merdavium</name>
    <dbReference type="NCBI Taxonomy" id="2840939"/>
    <lineage>
        <taxon>Bacteria</taxon>
        <taxon>Bacillati</taxon>
        <taxon>Bacillota</taxon>
        <taxon>Clostridia</taxon>
        <taxon>Eubacteriales</taxon>
        <taxon>Oscillospiraceae</taxon>
        <taxon>Oscillospiraceae incertae sedis</taxon>
        <taxon>Candidatus Scybalenecus</taxon>
    </lineage>
</organism>
<dbReference type="Pfam" id="PF08282">
    <property type="entry name" value="Hydrolase_3"/>
    <property type="match status" value="1"/>
</dbReference>
<dbReference type="SUPFAM" id="SSF56784">
    <property type="entry name" value="HAD-like"/>
    <property type="match status" value="1"/>
</dbReference>
<dbReference type="SFLD" id="SFLDS00003">
    <property type="entry name" value="Haloacid_Dehalogenase"/>
    <property type="match status" value="1"/>
</dbReference>
<dbReference type="Gene3D" id="3.30.1240.10">
    <property type="match status" value="1"/>
</dbReference>
<dbReference type="InterPro" id="IPR036412">
    <property type="entry name" value="HAD-like_sf"/>
</dbReference>
<dbReference type="NCBIfam" id="TIGR01484">
    <property type="entry name" value="HAD-SF-IIB"/>
    <property type="match status" value="1"/>
</dbReference>
<accession>A0A9D1SNK9</accession>
<dbReference type="InterPro" id="IPR006379">
    <property type="entry name" value="HAD-SF_hydro_IIB"/>
</dbReference>
<dbReference type="Gene3D" id="3.40.50.1000">
    <property type="entry name" value="HAD superfamily/HAD-like"/>
    <property type="match status" value="1"/>
</dbReference>
<dbReference type="SFLD" id="SFLDG01140">
    <property type="entry name" value="C2.B:_Phosphomannomutase_and_P"/>
    <property type="match status" value="1"/>
</dbReference>
<dbReference type="InterPro" id="IPR000150">
    <property type="entry name" value="Cof"/>
</dbReference>
<protein>
    <submittedName>
        <fullName evidence="1">HAD family phosphatase</fullName>
    </submittedName>
</protein>
<name>A0A9D1SNK9_9FIRM</name>
<dbReference type="PANTHER" id="PTHR10000:SF8">
    <property type="entry name" value="HAD SUPERFAMILY HYDROLASE-LIKE, TYPE 3"/>
    <property type="match status" value="1"/>
</dbReference>
<comment type="caution">
    <text evidence="1">The sequence shown here is derived from an EMBL/GenBank/DDBJ whole genome shotgun (WGS) entry which is preliminary data.</text>
</comment>
<dbReference type="GO" id="GO:0005829">
    <property type="term" value="C:cytosol"/>
    <property type="evidence" value="ECO:0007669"/>
    <property type="project" value="TreeGrafter"/>
</dbReference>
<evidence type="ECO:0000313" key="1">
    <source>
        <dbReference type="EMBL" id="HIU68661.1"/>
    </source>
</evidence>
<dbReference type="PANTHER" id="PTHR10000">
    <property type="entry name" value="PHOSPHOSERINE PHOSPHATASE"/>
    <property type="match status" value="1"/>
</dbReference>
<evidence type="ECO:0000313" key="2">
    <source>
        <dbReference type="Proteomes" id="UP000824125"/>
    </source>
</evidence>
<dbReference type="AlphaFoldDB" id="A0A9D1SNK9"/>
<sequence>MAIRLIVTDLDGTLMAPDHVTVTERTKKALLDAHDQGVKTAIATGRTISLIGMVTQQVDFIDYVIYSNGAAVYDRVNKKLIYTAFFPTQKALELAAYLESEPLFYEMYANGWSYVPKEKASLFDGGALPPEFIEKITENVNFVEDMAQVVRRSDVEKFNVSSMAPDRAAAITERLKHFDGADWTSSLPDSNVQNQMELMRSGVHKGSAVSGMCQALGILPEEVMAFGDAENDCTMLRFAGWSFAMGNACDACRAAAKYQTASNAEDGLAQAVEKYVLHRGE</sequence>
<dbReference type="GO" id="GO:0016791">
    <property type="term" value="F:phosphatase activity"/>
    <property type="evidence" value="ECO:0007669"/>
    <property type="project" value="TreeGrafter"/>
</dbReference>
<gene>
    <name evidence="1" type="ORF">IAD23_01715</name>
</gene>
<dbReference type="CDD" id="cd07516">
    <property type="entry name" value="HAD_Pase"/>
    <property type="match status" value="1"/>
</dbReference>
<dbReference type="GO" id="GO:0000287">
    <property type="term" value="F:magnesium ion binding"/>
    <property type="evidence" value="ECO:0007669"/>
    <property type="project" value="TreeGrafter"/>
</dbReference>
<proteinExistence type="predicted"/>
<dbReference type="EMBL" id="DVNM01000008">
    <property type="protein sequence ID" value="HIU68661.1"/>
    <property type="molecule type" value="Genomic_DNA"/>
</dbReference>
<dbReference type="Proteomes" id="UP000824125">
    <property type="component" value="Unassembled WGS sequence"/>
</dbReference>
<dbReference type="InterPro" id="IPR023214">
    <property type="entry name" value="HAD_sf"/>
</dbReference>
<dbReference type="NCBIfam" id="TIGR00099">
    <property type="entry name" value="Cof-subfamily"/>
    <property type="match status" value="1"/>
</dbReference>
<reference evidence="1" key="1">
    <citation type="submission" date="2020-10" db="EMBL/GenBank/DDBJ databases">
        <authorList>
            <person name="Gilroy R."/>
        </authorList>
    </citation>
    <scope>NUCLEOTIDE SEQUENCE</scope>
    <source>
        <strain evidence="1">CHK176-6737</strain>
    </source>
</reference>